<protein>
    <recommendedName>
        <fullName evidence="2">CHAT domain-containing protein</fullName>
    </recommendedName>
</protein>
<gene>
    <name evidence="3" type="ORF">Ade02nite_42320</name>
</gene>
<dbReference type="InterPro" id="IPR011990">
    <property type="entry name" value="TPR-like_helical_dom_sf"/>
</dbReference>
<feature type="compositionally biased region" description="Low complexity" evidence="1">
    <location>
        <begin position="255"/>
        <end position="266"/>
    </location>
</feature>
<keyword evidence="4" id="KW-1185">Reference proteome</keyword>
<sequence length="896" mass="93683">MDGNIARLRDELSRLDGPARVPKLVELGQALNQRYWRAGPGQPAALGELSAAIEAWDEAYGLLDPGDPARGQVAAQLGWYLSMRYGAHGSGPKDRDTAIFVLREALTFTSVPAPQVTIARLSLGQLHLSRATEAMSPAGARGGFLHGLPQGVDGDADEAVRLFREVLDGPPLSADVTAMARTLLTLAESIQPLLSGDLSRLDLGKMMEMMSVLQRLQRDGMPSTTWVTGDSLNYPVTVMDPEVHQPPTVPPRRPAPTAFAAPSSSARRAARDRLSSLVACPDQPVWEQARALLLAGPSAVPPADLDAFAGAAANAADEDEGTAVERGLDRLLAAIGMSLRGRRDGSGWADEEDVPAAYVAAAHQLAAATRHVPPDHPAAVVIIEATGSVLDDRRPLAGPVTDIAQDISSYGERVPSLPPAAAAVAALCRAVAAAEIVPCTAAGVPAGHPWHQVLTTAAAHAELLAAVRAGAPVPPRPELGFLAMLLHDVPAALDAAPKRPSPREAAVLGAAHPDPDTAISLLESAVRALDDDGLRTRTWQRLAEAYHRRGATGDAELCRNAGLKALRDRAFATRFAHWMIAGGRAAEAFTAFEAAATSPVAASLPHDIVAVLTGVEPPPSPPLDAPSIADVAAAVRRLGAAAFVHVHPAGALRLDAATEELALLPSVPGETVFASLTDGVDHLTPAAATVVSLVPSAAHLLRPLATPTGRPLFVVNPRGDRDAAMAEVLAVRRLFYPQSLCAGRALEPVDTPGTAGDLRVHLPGASLVHLACGLHGTELELADGETLDLASLQASGGLVILAEGTAPALLDAGFRGVVGWQWPVPSPYAALALFLLHQHLVDERLTPAAAVNAVHRWMLDPDRTLSPLLTGAHLHTVRTTDLTQPSLWAALAYHGR</sequence>
<evidence type="ECO:0000259" key="2">
    <source>
        <dbReference type="Pfam" id="PF12770"/>
    </source>
</evidence>
<evidence type="ECO:0000256" key="1">
    <source>
        <dbReference type="SAM" id="MobiDB-lite"/>
    </source>
</evidence>
<comment type="caution">
    <text evidence="3">The sequence shown here is derived from an EMBL/GenBank/DDBJ whole genome shotgun (WGS) entry which is preliminary data.</text>
</comment>
<dbReference type="InterPro" id="IPR024983">
    <property type="entry name" value="CHAT_dom"/>
</dbReference>
<dbReference type="Pfam" id="PF12770">
    <property type="entry name" value="CHAT"/>
    <property type="match status" value="1"/>
</dbReference>
<dbReference type="RefSeq" id="WP_203766233.1">
    <property type="nucleotide sequence ID" value="NZ_BAAABO010000016.1"/>
</dbReference>
<dbReference type="Gene3D" id="1.25.40.10">
    <property type="entry name" value="Tetratricopeptide repeat domain"/>
    <property type="match status" value="1"/>
</dbReference>
<accession>A0ABQ3Y6H7</accession>
<feature type="region of interest" description="Disordered" evidence="1">
    <location>
        <begin position="245"/>
        <end position="266"/>
    </location>
</feature>
<organism evidence="3 4">
    <name type="scientific">Paractinoplanes deccanensis</name>
    <dbReference type="NCBI Taxonomy" id="113561"/>
    <lineage>
        <taxon>Bacteria</taxon>
        <taxon>Bacillati</taxon>
        <taxon>Actinomycetota</taxon>
        <taxon>Actinomycetes</taxon>
        <taxon>Micromonosporales</taxon>
        <taxon>Micromonosporaceae</taxon>
        <taxon>Paractinoplanes</taxon>
    </lineage>
</organism>
<feature type="domain" description="CHAT" evidence="2">
    <location>
        <begin position="804"/>
        <end position="894"/>
    </location>
</feature>
<dbReference type="EMBL" id="BOMI01000082">
    <property type="protein sequence ID" value="GID75591.1"/>
    <property type="molecule type" value="Genomic_DNA"/>
</dbReference>
<evidence type="ECO:0000313" key="4">
    <source>
        <dbReference type="Proteomes" id="UP000609879"/>
    </source>
</evidence>
<name>A0ABQ3Y6H7_9ACTN</name>
<proteinExistence type="predicted"/>
<reference evidence="3 4" key="1">
    <citation type="submission" date="2021-01" db="EMBL/GenBank/DDBJ databases">
        <title>Whole genome shotgun sequence of Actinoplanes deccanensis NBRC 13994.</title>
        <authorList>
            <person name="Komaki H."/>
            <person name="Tamura T."/>
        </authorList>
    </citation>
    <scope>NUCLEOTIDE SEQUENCE [LARGE SCALE GENOMIC DNA]</scope>
    <source>
        <strain evidence="3 4">NBRC 13994</strain>
    </source>
</reference>
<dbReference type="Proteomes" id="UP000609879">
    <property type="component" value="Unassembled WGS sequence"/>
</dbReference>
<evidence type="ECO:0000313" key="3">
    <source>
        <dbReference type="EMBL" id="GID75591.1"/>
    </source>
</evidence>